<proteinExistence type="predicted"/>
<sequence length="75" mass="8701">MLTRSRPQAERPDPSNLNVRKTEIHLPLRSASYTQSKNQTLHWQAIGNPRCQGTWKKVRRVEQCSCPAVHSFIFI</sequence>
<gene>
    <name evidence="2" type="ORF">E2I00_003581</name>
</gene>
<dbReference type="OrthoDB" id="98591at2759"/>
<protein>
    <recommendedName>
        <fullName evidence="1">SBSPON-like C-terminal domain-containing protein</fullName>
    </recommendedName>
</protein>
<accession>A0A643CFU4</accession>
<evidence type="ECO:0000313" key="2">
    <source>
        <dbReference type="EMBL" id="KAB0398994.1"/>
    </source>
</evidence>
<dbReference type="Proteomes" id="UP000437017">
    <property type="component" value="Unassembled WGS sequence"/>
</dbReference>
<reference evidence="2 3" key="1">
    <citation type="journal article" date="2019" name="PLoS ONE">
        <title>Genomic analyses reveal an absence of contemporary introgressive admixture between fin whales and blue whales, despite known hybrids.</title>
        <authorList>
            <person name="Westbury M.V."/>
            <person name="Petersen B."/>
            <person name="Lorenzen E.D."/>
        </authorList>
    </citation>
    <scope>NUCLEOTIDE SEQUENCE [LARGE SCALE GENOMIC DNA]</scope>
    <source>
        <strain evidence="2">FinWhale-01</strain>
    </source>
</reference>
<dbReference type="AlphaFoldDB" id="A0A643CFU4"/>
<dbReference type="InterPro" id="IPR056801">
    <property type="entry name" value="SBSPON_C"/>
</dbReference>
<feature type="domain" description="SBSPON-like C-terminal" evidence="1">
    <location>
        <begin position="30"/>
        <end position="68"/>
    </location>
</feature>
<name>A0A643CFU4_BALPH</name>
<organism evidence="2 3">
    <name type="scientific">Balaenoptera physalus</name>
    <name type="common">Fin whale</name>
    <name type="synonym">Balaena physalus</name>
    <dbReference type="NCBI Taxonomy" id="9770"/>
    <lineage>
        <taxon>Eukaryota</taxon>
        <taxon>Metazoa</taxon>
        <taxon>Chordata</taxon>
        <taxon>Craniata</taxon>
        <taxon>Vertebrata</taxon>
        <taxon>Euteleostomi</taxon>
        <taxon>Mammalia</taxon>
        <taxon>Eutheria</taxon>
        <taxon>Laurasiatheria</taxon>
        <taxon>Artiodactyla</taxon>
        <taxon>Whippomorpha</taxon>
        <taxon>Cetacea</taxon>
        <taxon>Mysticeti</taxon>
        <taxon>Balaenopteridae</taxon>
        <taxon>Balaenoptera</taxon>
    </lineage>
</organism>
<dbReference type="Pfam" id="PF25031">
    <property type="entry name" value="SBSPON_C"/>
    <property type="match status" value="1"/>
</dbReference>
<evidence type="ECO:0000259" key="1">
    <source>
        <dbReference type="Pfam" id="PF25031"/>
    </source>
</evidence>
<dbReference type="EMBL" id="SGJD01001641">
    <property type="protein sequence ID" value="KAB0398994.1"/>
    <property type="molecule type" value="Genomic_DNA"/>
</dbReference>
<keyword evidence="3" id="KW-1185">Reference proteome</keyword>
<evidence type="ECO:0000313" key="3">
    <source>
        <dbReference type="Proteomes" id="UP000437017"/>
    </source>
</evidence>
<comment type="caution">
    <text evidence="2">The sequence shown here is derived from an EMBL/GenBank/DDBJ whole genome shotgun (WGS) entry which is preliminary data.</text>
</comment>